<dbReference type="AlphaFoldDB" id="K1MDB3"/>
<gene>
    <name evidence="1" type="ORF">HMPREF9249_02435</name>
</gene>
<evidence type="ECO:0000313" key="2">
    <source>
        <dbReference type="Proteomes" id="UP000004722"/>
    </source>
</evidence>
<protein>
    <submittedName>
        <fullName evidence="1">Uncharacterized protein</fullName>
    </submittedName>
</protein>
<accession>K1MDB3</accession>
<evidence type="ECO:0000313" key="1">
    <source>
        <dbReference type="EMBL" id="EKB62212.1"/>
    </source>
</evidence>
<dbReference type="PATRIC" id="fig|883092.3.peg.2417"/>
<dbReference type="Proteomes" id="UP000004722">
    <property type="component" value="Unassembled WGS sequence"/>
</dbReference>
<dbReference type="HOGENOM" id="CLU_1254605_0_0_9"/>
<name>K1MDB3_9LACO</name>
<dbReference type="RefSeq" id="WP_005729925.1">
    <property type="nucleotide sequence ID" value="NZ_JH932275.1"/>
</dbReference>
<organism evidence="1 2">
    <name type="scientific">Lactobacillus crispatus FB077-07</name>
    <dbReference type="NCBI Taxonomy" id="883092"/>
    <lineage>
        <taxon>Bacteria</taxon>
        <taxon>Bacillati</taxon>
        <taxon>Bacillota</taxon>
        <taxon>Bacilli</taxon>
        <taxon>Lactobacillales</taxon>
        <taxon>Lactobacillaceae</taxon>
        <taxon>Lactobacillus</taxon>
    </lineage>
</organism>
<proteinExistence type="predicted"/>
<dbReference type="EMBL" id="AGZG01000115">
    <property type="protein sequence ID" value="EKB62212.1"/>
    <property type="molecule type" value="Genomic_DNA"/>
</dbReference>
<reference evidence="1 2" key="1">
    <citation type="submission" date="2012-07" db="EMBL/GenBank/DDBJ databases">
        <title>The Genome Sequence of Lactobacillus crispatus FB077-07.</title>
        <authorList>
            <consortium name="The Broad Institute Genome Sequencing Platform"/>
            <person name="Earl A."/>
            <person name="Ward D."/>
            <person name="Feldgarden M."/>
            <person name="Gevers D."/>
            <person name="Saerens B."/>
            <person name="Vaneechoutte M."/>
            <person name="Walker B."/>
            <person name="Young S.K."/>
            <person name="Zeng Q."/>
            <person name="Gargeya S."/>
            <person name="Fitzgerald M."/>
            <person name="Haas B."/>
            <person name="Abouelleil A."/>
            <person name="Alvarado L."/>
            <person name="Arachchi H.M."/>
            <person name="Berlin A.M."/>
            <person name="Chapman S.B."/>
            <person name="Goldberg J."/>
            <person name="Griggs A."/>
            <person name="Gujja S."/>
            <person name="Hansen M."/>
            <person name="Howarth C."/>
            <person name="Imamovic A."/>
            <person name="Larimer J."/>
            <person name="McCowen C."/>
            <person name="Montmayeur A."/>
            <person name="Murphy C."/>
            <person name="Neiman D."/>
            <person name="Pearson M."/>
            <person name="Priest M."/>
            <person name="Roberts A."/>
            <person name="Saif S."/>
            <person name="Shea T."/>
            <person name="Sisk P."/>
            <person name="Sykes S."/>
            <person name="Wortman J."/>
            <person name="Nusbaum C."/>
            <person name="Birren B."/>
        </authorList>
    </citation>
    <scope>NUCLEOTIDE SEQUENCE [LARGE SCALE GENOMIC DNA]</scope>
    <source>
        <strain evidence="1 2">FB077-07</strain>
    </source>
</reference>
<sequence>MHYYNLTYDRLLLCNPKDDKSILYPLTDKQKQALNFKHNQDILAELAVHLDIRLTYHKHPIIFCGEDYFDSPIDFKDNPIKSAFYANDLVDMTFDKKNDLQGYQLDIFPTDLALKFLGVLNDTHSLKAFDKNHDSLHMETIDGNQLDCKFCKYEVDLGDATLTTLPVEKEEWFKVLNQYAESFNNSDNQPAQSVGYSWIDLGKKTSDDSILVKTKDLLAC</sequence>
<comment type="caution">
    <text evidence="1">The sequence shown here is derived from an EMBL/GenBank/DDBJ whole genome shotgun (WGS) entry which is preliminary data.</text>
</comment>